<keyword evidence="2" id="KW-1185">Reference proteome</keyword>
<proteinExistence type="predicted"/>
<evidence type="ECO:0000313" key="2">
    <source>
        <dbReference type="Proteomes" id="UP001608902"/>
    </source>
</evidence>
<evidence type="ECO:0000313" key="1">
    <source>
        <dbReference type="EMBL" id="MFH4982395.1"/>
    </source>
</evidence>
<dbReference type="Proteomes" id="UP001608902">
    <property type="component" value="Unassembled WGS sequence"/>
</dbReference>
<name>A0ABD6F0Y8_9BILA</name>
<sequence>MPSTCEVLHNGKASSKRRSSLPNASGVLAENVKCRTLLPLLDDCRVRLTPFIALSFISSHESLNDDSHCDTPKWVTAYGTTGDIPSNGTPMTNVSYIKSSACEMRLYGIDHCYHR</sequence>
<accession>A0ABD6F0Y8</accession>
<reference evidence="1 2" key="1">
    <citation type="submission" date="2024-08" db="EMBL/GenBank/DDBJ databases">
        <title>Gnathostoma spinigerum genome.</title>
        <authorList>
            <person name="Gonzalez-Bertolin B."/>
            <person name="Monzon S."/>
            <person name="Zaballos A."/>
            <person name="Jimenez P."/>
            <person name="Dekumyoy P."/>
            <person name="Varona S."/>
            <person name="Cuesta I."/>
            <person name="Sumanam S."/>
            <person name="Adisakwattana P."/>
            <person name="Gasser R.B."/>
            <person name="Hernandez-Gonzalez A."/>
            <person name="Young N.D."/>
            <person name="Perteguer M.J."/>
        </authorList>
    </citation>
    <scope>NUCLEOTIDE SEQUENCE [LARGE SCALE GENOMIC DNA]</scope>
    <source>
        <strain evidence="1">AL3</strain>
        <tissue evidence="1">Liver</tissue>
    </source>
</reference>
<dbReference type="AlphaFoldDB" id="A0ABD6F0Y8"/>
<organism evidence="1 2">
    <name type="scientific">Gnathostoma spinigerum</name>
    <dbReference type="NCBI Taxonomy" id="75299"/>
    <lineage>
        <taxon>Eukaryota</taxon>
        <taxon>Metazoa</taxon>
        <taxon>Ecdysozoa</taxon>
        <taxon>Nematoda</taxon>
        <taxon>Chromadorea</taxon>
        <taxon>Rhabditida</taxon>
        <taxon>Spirurina</taxon>
        <taxon>Gnathostomatomorpha</taxon>
        <taxon>Gnathostomatoidea</taxon>
        <taxon>Gnathostomatidae</taxon>
        <taxon>Gnathostoma</taxon>
    </lineage>
</organism>
<comment type="caution">
    <text evidence="1">The sequence shown here is derived from an EMBL/GenBank/DDBJ whole genome shotgun (WGS) entry which is preliminary data.</text>
</comment>
<gene>
    <name evidence="1" type="ORF">AB6A40_009104</name>
</gene>
<dbReference type="EMBL" id="JBGFUD010009183">
    <property type="protein sequence ID" value="MFH4982395.1"/>
    <property type="molecule type" value="Genomic_DNA"/>
</dbReference>
<protein>
    <submittedName>
        <fullName evidence="1">Uncharacterized protein</fullName>
    </submittedName>
</protein>